<proteinExistence type="inferred from homology"/>
<evidence type="ECO:0000256" key="2">
    <source>
        <dbReference type="ARBA" id="ARBA00005722"/>
    </source>
</evidence>
<dbReference type="RefSeq" id="WP_305933595.1">
    <property type="nucleotide sequence ID" value="NZ_JAVAIM010000003.1"/>
</dbReference>
<dbReference type="PANTHER" id="PTHR38776">
    <property type="entry name" value="MLTA-INTERACTING PROTEIN-RELATED"/>
    <property type="match status" value="1"/>
</dbReference>
<keyword evidence="6" id="KW-1133">Transmembrane helix</keyword>
<feature type="transmembrane region" description="Helical" evidence="6">
    <location>
        <begin position="28"/>
        <end position="49"/>
    </location>
</feature>
<protein>
    <submittedName>
        <fullName evidence="7">MipA/OmpV family protein</fullName>
    </submittedName>
</protein>
<feature type="non-terminal residue" evidence="7">
    <location>
        <position position="1"/>
    </location>
</feature>
<name>A0ABT9HT74_9SPHN</name>
<dbReference type="EMBL" id="JAVAIM010000003">
    <property type="protein sequence ID" value="MDP4576353.1"/>
    <property type="molecule type" value="Genomic_DNA"/>
</dbReference>
<evidence type="ECO:0000256" key="1">
    <source>
        <dbReference type="ARBA" id="ARBA00004442"/>
    </source>
</evidence>
<keyword evidence="8" id="KW-1185">Reference proteome</keyword>
<dbReference type="InterPro" id="IPR010583">
    <property type="entry name" value="MipA"/>
</dbReference>
<keyword evidence="3" id="KW-0732">Signal</keyword>
<keyword evidence="5" id="KW-0998">Cell outer membrane</keyword>
<evidence type="ECO:0000256" key="3">
    <source>
        <dbReference type="ARBA" id="ARBA00022729"/>
    </source>
</evidence>
<evidence type="ECO:0000256" key="4">
    <source>
        <dbReference type="ARBA" id="ARBA00023136"/>
    </source>
</evidence>
<evidence type="ECO:0000256" key="6">
    <source>
        <dbReference type="SAM" id="Phobius"/>
    </source>
</evidence>
<evidence type="ECO:0000313" key="8">
    <source>
        <dbReference type="Proteomes" id="UP001240639"/>
    </source>
</evidence>
<gene>
    <name evidence="7" type="ORF">Q9K02_14520</name>
</gene>
<evidence type="ECO:0000256" key="5">
    <source>
        <dbReference type="ARBA" id="ARBA00023237"/>
    </source>
</evidence>
<sequence>GLGFCFIAAFTRTRTCPSRKKRNYRMKIAYTLSLFAIGLGFTITAPVAAQQKTGEPRRTRIALGPQLVPSYPGSDTIAIRSLIDVSRADVGEDFKFEAPDESFGFAVIRVSNLSLGPSLGFEGERSSDDVGGLPEIDFSFELGGFAQLEIGENLRFRAEARQGGTGHDGFISVLSADYVLRDSDRQLLSFGPRVTITDTNYQNAYFGIRPGDSSSGLPAFDADGGVQSVGATLGYIQQFSPRWGIYSYAKYDRLIGDPAGSPVVAAFGSGDQFAGGIALTYTFGRGIE</sequence>
<keyword evidence="4 6" id="KW-0472">Membrane</keyword>
<dbReference type="Proteomes" id="UP001240639">
    <property type="component" value="Unassembled WGS sequence"/>
</dbReference>
<comment type="caution">
    <text evidence="7">The sequence shown here is derived from an EMBL/GenBank/DDBJ whole genome shotgun (WGS) entry which is preliminary data.</text>
</comment>
<accession>A0ABT9HT74</accession>
<comment type="subcellular location">
    <subcellularLocation>
        <location evidence="1">Cell outer membrane</location>
    </subcellularLocation>
</comment>
<dbReference type="Pfam" id="PF06629">
    <property type="entry name" value="MipA"/>
    <property type="match status" value="1"/>
</dbReference>
<reference evidence="7 8" key="1">
    <citation type="submission" date="2023-08" db="EMBL/GenBank/DDBJ databases">
        <title>genomic of G39.</title>
        <authorList>
            <person name="Wang Y."/>
        </authorList>
    </citation>
    <scope>NUCLEOTIDE SEQUENCE [LARGE SCALE GENOMIC DNA]</scope>
    <source>
        <strain evidence="7 8">G39</strain>
    </source>
</reference>
<comment type="similarity">
    <text evidence="2">Belongs to the MipA/OmpV family.</text>
</comment>
<organism evidence="7 8">
    <name type="scientific">Qipengyuania profundimaris</name>
    <dbReference type="NCBI Taxonomy" id="3067652"/>
    <lineage>
        <taxon>Bacteria</taxon>
        <taxon>Pseudomonadati</taxon>
        <taxon>Pseudomonadota</taxon>
        <taxon>Alphaproteobacteria</taxon>
        <taxon>Sphingomonadales</taxon>
        <taxon>Erythrobacteraceae</taxon>
        <taxon>Qipengyuania</taxon>
    </lineage>
</organism>
<keyword evidence="6" id="KW-0812">Transmembrane</keyword>
<dbReference type="PANTHER" id="PTHR38776:SF1">
    <property type="entry name" value="MLTA-INTERACTING PROTEIN-RELATED"/>
    <property type="match status" value="1"/>
</dbReference>
<evidence type="ECO:0000313" key="7">
    <source>
        <dbReference type="EMBL" id="MDP4576353.1"/>
    </source>
</evidence>